<protein>
    <submittedName>
        <fullName evidence="1">Uncharacterized protein</fullName>
    </submittedName>
</protein>
<sequence>MCGGTLYPTCTVLNASLDQQDAFVHSLLACLSSSACSTFVCIFSDARAAAQSAYTGQFLGESHYQVYPGRPATGRSKRHEK</sequence>
<proteinExistence type="predicted"/>
<accession>A0A317XPR5</accession>
<name>A0A317XPR5_9BASI</name>
<evidence type="ECO:0000313" key="2">
    <source>
        <dbReference type="Proteomes" id="UP000246740"/>
    </source>
</evidence>
<dbReference type="EMBL" id="KZ819193">
    <property type="protein sequence ID" value="PWZ00247.1"/>
    <property type="molecule type" value="Genomic_DNA"/>
</dbReference>
<evidence type="ECO:0000313" key="1">
    <source>
        <dbReference type="EMBL" id="PWZ00247.1"/>
    </source>
</evidence>
<dbReference type="AlphaFoldDB" id="A0A317XPR5"/>
<dbReference type="InParanoid" id="A0A317XPR5"/>
<dbReference type="Proteomes" id="UP000246740">
    <property type="component" value="Unassembled WGS sequence"/>
</dbReference>
<reference evidence="1 2" key="1">
    <citation type="journal article" date="2018" name="Mol. Biol. Evol.">
        <title>Broad Genomic Sampling Reveals a Smut Pathogenic Ancestry of the Fungal Clade Ustilaginomycotina.</title>
        <authorList>
            <person name="Kijpornyongpan T."/>
            <person name="Mondo S.J."/>
            <person name="Barry K."/>
            <person name="Sandor L."/>
            <person name="Lee J."/>
            <person name="Lipzen A."/>
            <person name="Pangilinan J."/>
            <person name="LaButti K."/>
            <person name="Hainaut M."/>
            <person name="Henrissat B."/>
            <person name="Grigoriev I.V."/>
            <person name="Spatafora J.W."/>
            <person name="Aime M.C."/>
        </authorList>
    </citation>
    <scope>NUCLEOTIDE SEQUENCE [LARGE SCALE GENOMIC DNA]</scope>
    <source>
        <strain evidence="1 2">MCA 3645</strain>
    </source>
</reference>
<organism evidence="1 2">
    <name type="scientific">Testicularia cyperi</name>
    <dbReference type="NCBI Taxonomy" id="1882483"/>
    <lineage>
        <taxon>Eukaryota</taxon>
        <taxon>Fungi</taxon>
        <taxon>Dikarya</taxon>
        <taxon>Basidiomycota</taxon>
        <taxon>Ustilaginomycotina</taxon>
        <taxon>Ustilaginomycetes</taxon>
        <taxon>Ustilaginales</taxon>
        <taxon>Anthracoideaceae</taxon>
        <taxon>Testicularia</taxon>
    </lineage>
</organism>
<gene>
    <name evidence="1" type="ORF">BCV70DRAFT_107356</name>
</gene>
<keyword evidence="2" id="KW-1185">Reference proteome</keyword>